<organism evidence="1 2">
    <name type="scientific">Hydatigena taeniaeformis</name>
    <name type="common">Feline tapeworm</name>
    <name type="synonym">Taenia taeniaeformis</name>
    <dbReference type="NCBI Taxonomy" id="6205"/>
    <lineage>
        <taxon>Eukaryota</taxon>
        <taxon>Metazoa</taxon>
        <taxon>Spiralia</taxon>
        <taxon>Lophotrochozoa</taxon>
        <taxon>Platyhelminthes</taxon>
        <taxon>Cestoda</taxon>
        <taxon>Eucestoda</taxon>
        <taxon>Cyclophyllidea</taxon>
        <taxon>Taeniidae</taxon>
        <taxon>Hydatigera</taxon>
    </lineage>
</organism>
<evidence type="ECO:0000313" key="2">
    <source>
        <dbReference type="Proteomes" id="UP000274429"/>
    </source>
</evidence>
<protein>
    <submittedName>
        <fullName evidence="1">Uncharacterized protein</fullName>
    </submittedName>
</protein>
<keyword evidence="2" id="KW-1185">Reference proteome</keyword>
<reference evidence="1 2" key="1">
    <citation type="submission" date="2018-11" db="EMBL/GenBank/DDBJ databases">
        <authorList>
            <consortium name="Pathogen Informatics"/>
        </authorList>
    </citation>
    <scope>NUCLEOTIDE SEQUENCE [LARGE SCALE GENOMIC DNA]</scope>
</reference>
<dbReference type="Proteomes" id="UP000274429">
    <property type="component" value="Unassembled WGS sequence"/>
</dbReference>
<dbReference type="AlphaFoldDB" id="A0A3P7FG25"/>
<name>A0A3P7FG25_HYDTA</name>
<accession>A0A3P7FG25</accession>
<evidence type="ECO:0000313" key="1">
    <source>
        <dbReference type="EMBL" id="VDM27307.1"/>
    </source>
</evidence>
<sequence>MAVRCVKFRPIVTNTEMGTEILLASGDAAGNLRVWRLTAPK</sequence>
<gene>
    <name evidence="1" type="ORF">TTAC_LOCUS5604</name>
</gene>
<proteinExistence type="predicted"/>
<dbReference type="EMBL" id="UYWX01008176">
    <property type="protein sequence ID" value="VDM27307.1"/>
    <property type="molecule type" value="Genomic_DNA"/>
</dbReference>